<keyword evidence="6" id="KW-1185">Reference proteome</keyword>
<evidence type="ECO:0000259" key="4">
    <source>
        <dbReference type="Pfam" id="PF08263"/>
    </source>
</evidence>
<dbReference type="AlphaFoldDB" id="A0AA38G647"/>
<dbReference type="Pfam" id="PF08263">
    <property type="entry name" value="LRRNT_2"/>
    <property type="match status" value="1"/>
</dbReference>
<protein>
    <recommendedName>
        <fullName evidence="4">Leucine-rich repeat-containing N-terminal plant-type domain-containing protein</fullName>
    </recommendedName>
</protein>
<feature type="non-terminal residue" evidence="5">
    <location>
        <position position="67"/>
    </location>
</feature>
<dbReference type="EMBL" id="JAHRHJ020000005">
    <property type="protein sequence ID" value="KAH9315895.1"/>
    <property type="molecule type" value="Genomic_DNA"/>
</dbReference>
<comment type="caution">
    <text evidence="5">The sequence shown here is derived from an EMBL/GenBank/DDBJ whole genome shotgun (WGS) entry which is preliminary data.</text>
</comment>
<dbReference type="SUPFAM" id="SSF52058">
    <property type="entry name" value="L domain-like"/>
    <property type="match status" value="1"/>
</dbReference>
<name>A0AA38G647_TAXCH</name>
<evidence type="ECO:0000256" key="2">
    <source>
        <dbReference type="ARBA" id="ARBA00022729"/>
    </source>
</evidence>
<dbReference type="InterPro" id="IPR013210">
    <property type="entry name" value="LRR_N_plant-typ"/>
</dbReference>
<evidence type="ECO:0000313" key="6">
    <source>
        <dbReference type="Proteomes" id="UP000824469"/>
    </source>
</evidence>
<keyword evidence="2" id="KW-0732">Signal</keyword>
<feature type="non-terminal residue" evidence="5">
    <location>
        <position position="1"/>
    </location>
</feature>
<feature type="domain" description="Leucine-rich repeat-containing N-terminal plant-type" evidence="4">
    <location>
        <begin position="1"/>
        <end position="37"/>
    </location>
</feature>
<evidence type="ECO:0000256" key="3">
    <source>
        <dbReference type="ARBA" id="ARBA00022737"/>
    </source>
</evidence>
<sequence>QALLAVKAGLIPSTDSLVSWDPNLVNPCISWSHITCNGPNVQTLHLENMGFSGSLSPRIGELKYLNI</sequence>
<keyword evidence="3" id="KW-0677">Repeat</keyword>
<evidence type="ECO:0000256" key="1">
    <source>
        <dbReference type="ARBA" id="ARBA00022614"/>
    </source>
</evidence>
<accession>A0AA38G647</accession>
<dbReference type="Gene3D" id="3.80.10.10">
    <property type="entry name" value="Ribonuclease Inhibitor"/>
    <property type="match status" value="1"/>
</dbReference>
<gene>
    <name evidence="5" type="ORF">KI387_024522</name>
</gene>
<dbReference type="InterPro" id="IPR032675">
    <property type="entry name" value="LRR_dom_sf"/>
</dbReference>
<proteinExistence type="predicted"/>
<dbReference type="PANTHER" id="PTHR47988">
    <property type="entry name" value="SOMATIC EMBRYOGENESIS RECEPTOR KINASE 1"/>
    <property type="match status" value="1"/>
</dbReference>
<evidence type="ECO:0000313" key="5">
    <source>
        <dbReference type="EMBL" id="KAH9315895.1"/>
    </source>
</evidence>
<reference evidence="5 6" key="1">
    <citation type="journal article" date="2021" name="Nat. Plants">
        <title>The Taxus genome provides insights into paclitaxel biosynthesis.</title>
        <authorList>
            <person name="Xiong X."/>
            <person name="Gou J."/>
            <person name="Liao Q."/>
            <person name="Li Y."/>
            <person name="Zhou Q."/>
            <person name="Bi G."/>
            <person name="Li C."/>
            <person name="Du R."/>
            <person name="Wang X."/>
            <person name="Sun T."/>
            <person name="Guo L."/>
            <person name="Liang H."/>
            <person name="Lu P."/>
            <person name="Wu Y."/>
            <person name="Zhang Z."/>
            <person name="Ro D.K."/>
            <person name="Shang Y."/>
            <person name="Huang S."/>
            <person name="Yan J."/>
        </authorList>
    </citation>
    <scope>NUCLEOTIDE SEQUENCE [LARGE SCALE GENOMIC DNA]</scope>
    <source>
        <strain evidence="5">Ta-2019</strain>
    </source>
</reference>
<organism evidence="5 6">
    <name type="scientific">Taxus chinensis</name>
    <name type="common">Chinese yew</name>
    <name type="synonym">Taxus wallichiana var. chinensis</name>
    <dbReference type="NCBI Taxonomy" id="29808"/>
    <lineage>
        <taxon>Eukaryota</taxon>
        <taxon>Viridiplantae</taxon>
        <taxon>Streptophyta</taxon>
        <taxon>Embryophyta</taxon>
        <taxon>Tracheophyta</taxon>
        <taxon>Spermatophyta</taxon>
        <taxon>Pinopsida</taxon>
        <taxon>Pinidae</taxon>
        <taxon>Conifers II</taxon>
        <taxon>Cupressales</taxon>
        <taxon>Taxaceae</taxon>
        <taxon>Taxus</taxon>
    </lineage>
</organism>
<dbReference type="Proteomes" id="UP000824469">
    <property type="component" value="Unassembled WGS sequence"/>
</dbReference>
<keyword evidence="1" id="KW-0433">Leucine-rich repeat</keyword>